<dbReference type="PROSITE" id="PS01324">
    <property type="entry name" value="GLYCOSYL_HYDROL_F4"/>
    <property type="match status" value="1"/>
</dbReference>
<dbReference type="PRINTS" id="PR00732">
    <property type="entry name" value="GLHYDRLASE4"/>
</dbReference>
<gene>
    <name evidence="9" type="ORF">NP439_13495</name>
</gene>
<dbReference type="Pfam" id="PF11975">
    <property type="entry name" value="Glyco_hydro_4C"/>
    <property type="match status" value="1"/>
</dbReference>
<dbReference type="Gene3D" id="3.90.110.10">
    <property type="entry name" value="Lactate dehydrogenase/glycoside hydrolase, family 4, C-terminal"/>
    <property type="match status" value="1"/>
</dbReference>
<evidence type="ECO:0000256" key="1">
    <source>
        <dbReference type="ARBA" id="ARBA00010141"/>
    </source>
</evidence>
<evidence type="ECO:0000256" key="6">
    <source>
        <dbReference type="ARBA" id="ARBA00023295"/>
    </source>
</evidence>
<protein>
    <submittedName>
        <fullName evidence="9">6-phospho-alpha-glucosidase</fullName>
    </submittedName>
</protein>
<evidence type="ECO:0000259" key="8">
    <source>
        <dbReference type="Pfam" id="PF11975"/>
    </source>
</evidence>
<sequence>MEKYAVVICGGGSTYTPDMLELLCFAQKDFPLRKVVIYDSNEERQRKIGEYGKILFRDYYEDVEFSYTSDKEEAFRDIDFAFVQIRAGGINLRSSDEKIPYRYNCIGQETCGAGGLSYGIRSVPEMIQLITDIRAFSPDSWIINYSNPAAIVAEATKRVFPNDRKIINICDMPTQIMDSYLPLVNKKRSDVEPRYAGLNHYGWFTGLIDKKTGVDVLPEILDICVNETDTVKKQLNEMYIGDKHWGSTFQEHLNMILDYPYSLPNTYCLYYLYPDTCYSHYNEDFTRSDEVISGRGSNVEKYCDSIIKLGKMKETEFDLGIHINNNGNDVSNVTSSTIAYNDVHAPYLIELAISIINNSHDICLVMVENNGIVPNLDHGMMLEIACRIGKYGVEPLHVGEVLTFEKGLLENQYASEKLLVDAIFEENYQKLLQAFTINRIVVDTDRAKNMIDDFIKVNGDYWPNFK</sequence>
<comment type="similarity">
    <text evidence="1 7">Belongs to the glycosyl hydrolase 4 family.</text>
</comment>
<name>A0ABY5JLS5_9BACI</name>
<keyword evidence="5" id="KW-0464">Manganese</keyword>
<dbReference type="PANTHER" id="PTHR32092">
    <property type="entry name" value="6-PHOSPHO-BETA-GLUCOSIDASE-RELATED"/>
    <property type="match status" value="1"/>
</dbReference>
<keyword evidence="3 7" id="KW-0378">Hydrolase</keyword>
<keyword evidence="6 7" id="KW-0326">Glycosidase</keyword>
<evidence type="ECO:0000313" key="9">
    <source>
        <dbReference type="EMBL" id="UUI01081.1"/>
    </source>
</evidence>
<dbReference type="Gene3D" id="3.40.50.720">
    <property type="entry name" value="NAD(P)-binding Rossmann-like Domain"/>
    <property type="match status" value="1"/>
</dbReference>
<evidence type="ECO:0000313" key="10">
    <source>
        <dbReference type="Proteomes" id="UP001059773"/>
    </source>
</evidence>
<keyword evidence="2" id="KW-0479">Metal-binding</keyword>
<organism evidence="9 10">
    <name type="scientific">Oceanobacillus jeddahense</name>
    <dbReference type="NCBI Taxonomy" id="1462527"/>
    <lineage>
        <taxon>Bacteria</taxon>
        <taxon>Bacillati</taxon>
        <taxon>Bacillota</taxon>
        <taxon>Bacilli</taxon>
        <taxon>Bacillales</taxon>
        <taxon>Bacillaceae</taxon>
        <taxon>Oceanobacillus</taxon>
    </lineage>
</organism>
<dbReference type="PANTHER" id="PTHR32092:SF14">
    <property type="entry name" value="MALTOSE-6'-PHOSPHATE GLUCOSIDASE"/>
    <property type="match status" value="1"/>
</dbReference>
<evidence type="ECO:0000256" key="2">
    <source>
        <dbReference type="ARBA" id="ARBA00022723"/>
    </source>
</evidence>
<dbReference type="RefSeq" id="WP_256706503.1">
    <property type="nucleotide sequence ID" value="NZ_CP101914.1"/>
</dbReference>
<dbReference type="SUPFAM" id="SSF51735">
    <property type="entry name" value="NAD(P)-binding Rossmann-fold domains"/>
    <property type="match status" value="1"/>
</dbReference>
<accession>A0ABY5JLS5</accession>
<evidence type="ECO:0000256" key="7">
    <source>
        <dbReference type="RuleBase" id="RU361152"/>
    </source>
</evidence>
<keyword evidence="10" id="KW-1185">Reference proteome</keyword>
<evidence type="ECO:0000256" key="3">
    <source>
        <dbReference type="ARBA" id="ARBA00022801"/>
    </source>
</evidence>
<dbReference type="Pfam" id="PF02056">
    <property type="entry name" value="Glyco_hydro_4"/>
    <property type="match status" value="1"/>
</dbReference>
<evidence type="ECO:0000256" key="4">
    <source>
        <dbReference type="ARBA" id="ARBA00023027"/>
    </source>
</evidence>
<reference evidence="9" key="1">
    <citation type="submission" date="2022-07" db="EMBL/GenBank/DDBJ databases">
        <title>FELIX.</title>
        <authorList>
            <person name="Wan K.H."/>
            <person name="Park S."/>
            <person name="Lawrence Q."/>
            <person name="Eichenberger J.P."/>
            <person name="Booth B.W."/>
            <person name="Piaggio A.J."/>
            <person name="Chandler J.C."/>
            <person name="Franklin A.B."/>
            <person name="Celniker S.E."/>
        </authorList>
    </citation>
    <scope>NUCLEOTIDE SEQUENCE</scope>
    <source>
        <strain evidence="9">QA-1986 374</strain>
    </source>
</reference>
<dbReference type="Proteomes" id="UP001059773">
    <property type="component" value="Chromosome"/>
</dbReference>
<dbReference type="InterPro" id="IPR019802">
    <property type="entry name" value="GlycHydrolase_4_CS"/>
</dbReference>
<dbReference type="EMBL" id="CP101914">
    <property type="protein sequence ID" value="UUI01081.1"/>
    <property type="molecule type" value="Genomic_DNA"/>
</dbReference>
<comment type="cofactor">
    <cofactor evidence="7">
        <name>NAD(+)</name>
        <dbReference type="ChEBI" id="CHEBI:57540"/>
    </cofactor>
    <text evidence="7">Binds 1 NAD(+) per subunit.</text>
</comment>
<keyword evidence="4 7" id="KW-0520">NAD</keyword>
<evidence type="ECO:0000256" key="5">
    <source>
        <dbReference type="ARBA" id="ARBA00023211"/>
    </source>
</evidence>
<dbReference type="SUPFAM" id="SSF56327">
    <property type="entry name" value="LDH C-terminal domain-like"/>
    <property type="match status" value="1"/>
</dbReference>
<dbReference type="InterPro" id="IPR022616">
    <property type="entry name" value="Glyco_hydro_4_C"/>
</dbReference>
<proteinExistence type="inferred from homology"/>
<dbReference type="InterPro" id="IPR015955">
    <property type="entry name" value="Lactate_DH/Glyco_Ohase_4_C"/>
</dbReference>
<feature type="domain" description="Glycosyl hydrolase family 4 C-terminal" evidence="8">
    <location>
        <begin position="195"/>
        <end position="441"/>
    </location>
</feature>
<dbReference type="InterPro" id="IPR001088">
    <property type="entry name" value="Glyco_hydro_4"/>
</dbReference>
<dbReference type="InterPro" id="IPR036291">
    <property type="entry name" value="NAD(P)-bd_dom_sf"/>
</dbReference>